<evidence type="ECO:0000313" key="7">
    <source>
        <dbReference type="Proteomes" id="UP001642409"/>
    </source>
</evidence>
<dbReference type="EMBL" id="CATOUU010000868">
    <property type="protein sequence ID" value="CAI9955880.1"/>
    <property type="molecule type" value="Genomic_DNA"/>
</dbReference>
<name>A0AA86QK42_9EUKA</name>
<protein>
    <submittedName>
        <fullName evidence="4">Hypothetical_protein</fullName>
    </submittedName>
</protein>
<evidence type="ECO:0000256" key="1">
    <source>
        <dbReference type="SAM" id="MobiDB-lite"/>
    </source>
</evidence>
<feature type="region of interest" description="Disordered" evidence="1">
    <location>
        <begin position="116"/>
        <end position="138"/>
    </location>
</feature>
<dbReference type="EMBL" id="CATOUU010000868">
    <property type="protein sequence ID" value="CAI9955878.1"/>
    <property type="molecule type" value="Genomic_DNA"/>
</dbReference>
<dbReference type="EMBL" id="CAXDID020000208">
    <property type="protein sequence ID" value="CAL6056063.1"/>
    <property type="molecule type" value="Genomic_DNA"/>
</dbReference>
<reference evidence="4 7" key="2">
    <citation type="submission" date="2024-07" db="EMBL/GenBank/DDBJ databases">
        <authorList>
            <person name="Akdeniz Z."/>
        </authorList>
    </citation>
    <scope>NUCLEOTIDE SEQUENCE [LARGE SCALE GENOMIC DNA]</scope>
</reference>
<dbReference type="EMBL" id="CAXDID020000208">
    <property type="protein sequence ID" value="CAL6056067.1"/>
    <property type="molecule type" value="Genomic_DNA"/>
</dbReference>
<dbReference type="AlphaFoldDB" id="A0AA86QK42"/>
<organism evidence="2">
    <name type="scientific">Hexamita inflata</name>
    <dbReference type="NCBI Taxonomy" id="28002"/>
    <lineage>
        <taxon>Eukaryota</taxon>
        <taxon>Metamonada</taxon>
        <taxon>Diplomonadida</taxon>
        <taxon>Hexamitidae</taxon>
        <taxon>Hexamitinae</taxon>
        <taxon>Hexamita</taxon>
    </lineage>
</organism>
<dbReference type="EMBL" id="CAXDID020000105">
    <property type="protein sequence ID" value="CAL6027712.1"/>
    <property type="molecule type" value="Genomic_DNA"/>
</dbReference>
<comment type="caution">
    <text evidence="2">The sequence shown here is derived from an EMBL/GenBank/DDBJ whole genome shotgun (WGS) entry which is preliminary data.</text>
</comment>
<gene>
    <name evidence="4" type="ORF">HINF_LOCUS31458</name>
    <name evidence="2" type="ORF">HINF_LOCUS43523</name>
    <name evidence="3" type="ORF">HINF_LOCUS43525</name>
    <name evidence="5" type="ORF">HINF_LOCUS46846</name>
    <name evidence="6" type="ORF">HINF_LOCUS46848</name>
</gene>
<feature type="compositionally biased region" description="Polar residues" evidence="1">
    <location>
        <begin position="127"/>
        <end position="138"/>
    </location>
</feature>
<reference evidence="2" key="1">
    <citation type="submission" date="2023-06" db="EMBL/GenBank/DDBJ databases">
        <authorList>
            <person name="Kurt Z."/>
        </authorList>
    </citation>
    <scope>NUCLEOTIDE SEQUENCE</scope>
</reference>
<sequence length="138" mass="15778">MVIRTELTQKMRKTIKAKYLRCQYCNMYNYLAFLSVCKKTTNQILTISLSYSTESLLLTRHFNVLDFYQTPDNIASLRLFQIIITTGASGTIMKSSKDAAKICKIFSSTNFRLNNDISPNHEGGQDVRNQQVGLSQTY</sequence>
<evidence type="ECO:0000313" key="3">
    <source>
        <dbReference type="EMBL" id="CAI9955880.1"/>
    </source>
</evidence>
<proteinExistence type="predicted"/>
<evidence type="ECO:0000313" key="6">
    <source>
        <dbReference type="EMBL" id="CAL6056067.1"/>
    </source>
</evidence>
<evidence type="ECO:0000313" key="2">
    <source>
        <dbReference type="EMBL" id="CAI9955878.1"/>
    </source>
</evidence>
<evidence type="ECO:0000313" key="5">
    <source>
        <dbReference type="EMBL" id="CAL6056063.1"/>
    </source>
</evidence>
<keyword evidence="7" id="KW-1185">Reference proteome</keyword>
<dbReference type="Proteomes" id="UP001642409">
    <property type="component" value="Unassembled WGS sequence"/>
</dbReference>
<accession>A0AA86QK42</accession>
<evidence type="ECO:0000313" key="4">
    <source>
        <dbReference type="EMBL" id="CAL6027712.1"/>
    </source>
</evidence>